<keyword evidence="2" id="KW-0472">Membrane</keyword>
<feature type="transmembrane region" description="Helical" evidence="2">
    <location>
        <begin position="685"/>
        <end position="706"/>
    </location>
</feature>
<feature type="transmembrane region" description="Helical" evidence="2">
    <location>
        <begin position="412"/>
        <end position="433"/>
    </location>
</feature>
<feature type="transmembrane region" description="Helical" evidence="2">
    <location>
        <begin position="296"/>
        <end position="316"/>
    </location>
</feature>
<feature type="transmembrane region" description="Helical" evidence="2">
    <location>
        <begin position="445"/>
        <end position="465"/>
    </location>
</feature>
<evidence type="ECO:0000313" key="4">
    <source>
        <dbReference type="Proteomes" id="UP001165122"/>
    </source>
</evidence>
<feature type="transmembrane region" description="Helical" evidence="2">
    <location>
        <begin position="712"/>
        <end position="734"/>
    </location>
</feature>
<proteinExistence type="predicted"/>
<protein>
    <submittedName>
        <fullName evidence="3">Uncharacterized protein</fullName>
    </submittedName>
</protein>
<organism evidence="3 4">
    <name type="scientific">Triparma laevis f. longispina</name>
    <dbReference type="NCBI Taxonomy" id="1714387"/>
    <lineage>
        <taxon>Eukaryota</taxon>
        <taxon>Sar</taxon>
        <taxon>Stramenopiles</taxon>
        <taxon>Ochrophyta</taxon>
        <taxon>Bolidophyceae</taxon>
        <taxon>Parmales</taxon>
        <taxon>Triparmaceae</taxon>
        <taxon>Triparma</taxon>
    </lineage>
</organism>
<feature type="transmembrane region" description="Helical" evidence="2">
    <location>
        <begin position="514"/>
        <end position="534"/>
    </location>
</feature>
<feature type="transmembrane region" description="Helical" evidence="2">
    <location>
        <begin position="628"/>
        <end position="649"/>
    </location>
</feature>
<feature type="transmembrane region" description="Helical" evidence="2">
    <location>
        <begin position="903"/>
        <end position="922"/>
    </location>
</feature>
<dbReference type="AlphaFoldDB" id="A0A9W7EER0"/>
<comment type="caution">
    <text evidence="3">The sequence shown here is derived from an EMBL/GenBank/DDBJ whole genome shotgun (WGS) entry which is preliminary data.</text>
</comment>
<feature type="transmembrane region" description="Helical" evidence="2">
    <location>
        <begin position="253"/>
        <end position="275"/>
    </location>
</feature>
<dbReference type="OrthoDB" id="193072at2759"/>
<feature type="transmembrane region" description="Helical" evidence="2">
    <location>
        <begin position="110"/>
        <end position="128"/>
    </location>
</feature>
<dbReference type="Proteomes" id="UP001165122">
    <property type="component" value="Unassembled WGS sequence"/>
</dbReference>
<feature type="region of interest" description="Disordered" evidence="1">
    <location>
        <begin position="1"/>
        <end position="51"/>
    </location>
</feature>
<keyword evidence="2" id="KW-1133">Transmembrane helix</keyword>
<evidence type="ECO:0000256" key="2">
    <source>
        <dbReference type="SAM" id="Phobius"/>
    </source>
</evidence>
<keyword evidence="2" id="KW-0812">Transmembrane</keyword>
<feature type="transmembrane region" description="Helical" evidence="2">
    <location>
        <begin position="69"/>
        <end position="90"/>
    </location>
</feature>
<dbReference type="EMBL" id="BRXW01000892">
    <property type="protein sequence ID" value="GMH78499.1"/>
    <property type="molecule type" value="Genomic_DNA"/>
</dbReference>
<feature type="transmembrane region" description="Helical" evidence="2">
    <location>
        <begin position="594"/>
        <end position="616"/>
    </location>
</feature>
<feature type="transmembrane region" description="Helical" evidence="2">
    <location>
        <begin position="554"/>
        <end position="573"/>
    </location>
</feature>
<feature type="transmembrane region" description="Helical" evidence="2">
    <location>
        <begin position="386"/>
        <end position="406"/>
    </location>
</feature>
<name>A0A9W7EER0_9STRA</name>
<feature type="transmembrane region" description="Helical" evidence="2">
    <location>
        <begin position="471"/>
        <end position="493"/>
    </location>
</feature>
<feature type="transmembrane region" description="Helical" evidence="2">
    <location>
        <begin position="163"/>
        <end position="182"/>
    </location>
</feature>
<reference evidence="4" key="1">
    <citation type="journal article" date="2023" name="Commun. Biol.">
        <title>Genome analysis of Parmales, the sister group of diatoms, reveals the evolutionary specialization of diatoms from phago-mixotrophs to photoautotrophs.</title>
        <authorList>
            <person name="Ban H."/>
            <person name="Sato S."/>
            <person name="Yoshikawa S."/>
            <person name="Yamada K."/>
            <person name="Nakamura Y."/>
            <person name="Ichinomiya M."/>
            <person name="Sato N."/>
            <person name="Blanc-Mathieu R."/>
            <person name="Endo H."/>
            <person name="Kuwata A."/>
            <person name="Ogata H."/>
        </authorList>
    </citation>
    <scope>NUCLEOTIDE SEQUENCE [LARGE SCALE GENOMIC DNA]</scope>
    <source>
        <strain evidence="4">NIES 3700</strain>
    </source>
</reference>
<feature type="transmembrane region" description="Helical" evidence="2">
    <location>
        <begin position="746"/>
        <end position="764"/>
    </location>
</feature>
<gene>
    <name evidence="3" type="ORF">TrLO_g5884</name>
</gene>
<feature type="transmembrane region" description="Helical" evidence="2">
    <location>
        <begin position="328"/>
        <end position="350"/>
    </location>
</feature>
<feature type="compositionally biased region" description="Polar residues" evidence="1">
    <location>
        <begin position="39"/>
        <end position="51"/>
    </location>
</feature>
<feature type="transmembrane region" description="Helical" evidence="2">
    <location>
        <begin position="776"/>
        <end position="793"/>
    </location>
</feature>
<feature type="transmembrane region" description="Helical" evidence="2">
    <location>
        <begin position="928"/>
        <end position="951"/>
    </location>
</feature>
<evidence type="ECO:0000313" key="3">
    <source>
        <dbReference type="EMBL" id="GMH78499.1"/>
    </source>
</evidence>
<accession>A0A9W7EER0</accession>
<evidence type="ECO:0000256" key="1">
    <source>
        <dbReference type="SAM" id="MobiDB-lite"/>
    </source>
</evidence>
<sequence length="991" mass="109057">MESPSLSADGDKAKTQSRVINRNQVAIEDKGNAGPGPVQNRQVDNPVTSNVTTPTQTATRVIVTECHTFYSVAAFIIVSLQPVLYVQAAIDEHYHVFDKDYGIKKFEEYWSWTLFPITSGTMAASFVLKPRRNDKKYTSFLLVQALAYNTSMAVATYNFSEQSILVLCGSISFIVFLMAGATKFRSVVARLPDTELSEFLTNVVMKEGILLGLAQCGFLIFSSIQCEGELESVDYSEGKWTDCNRTLYSQTGLGFMVVIYIAIKIISYIVPQRLLNKHEVSVKKILAASLTFEETVQFFGLSIAVACALFMLGNYGAKGDFSNDTEKLFMILVAITGSFCLIFTSGWKLFAILREMERGEEGEVSGQAPEDLSANADVMVLEASPYWFYGGVLATTSLSAICVTAAVTMDVFYFTLSTFLLPFVVLIFAASVFCQPRRRSSKDLWMLRIHFVSFAWVSEMAWVFYSLEKDGAWTSVSHLLRAALWTLFFQFGLKLRATVGRLPDKDLDSFLVDILFKGSLQTLITILFLTFRVVKCFFERGGLEKCSDSSICSTFLSGFLLLWTATTLVHGSVRSDWRKELNLSVQKIAMMKDISLRHGAAGFLTVVTGICAILIFSMMSAEHVDETTILVAGFIGIAASGGVFVSEIYSSLKAQTRKIEAAVSNGESEPEPSPDDEELVGECSWFFVGSAAILTSSHCVLCWIYGATFEDSYLRIAHLFLPITGLAFVMAMVMKPKRTDIRYTRQLLFHFFTFAILSEIGAGIGDFGSGKLMSGIFAIVRIHVWCFAFQLGLKLRASAAKLPPQELSEFLCDEILVKSTAAMGPMLFFSFEAVSCFISQGSFDNGQCTNTSASALYLSSYLAIFTNLSIVSKGVPRSVQKSTAFELSALCTLELEFWQKVQGICVSVSALASLYLLSALGVEGDENTLVWIAGGFGLVSIGVASLINLAITARCANDYDGHQEEKEEEQRRVGRVSAGDLQEGMFVGAFV</sequence>
<keyword evidence="4" id="KW-1185">Reference proteome</keyword>